<dbReference type="OrthoDB" id="2788229at2759"/>
<accession>A0A9P5U834</accession>
<reference evidence="2" key="1">
    <citation type="submission" date="2020-11" db="EMBL/GenBank/DDBJ databases">
        <authorList>
            <consortium name="DOE Joint Genome Institute"/>
            <person name="Ahrendt S."/>
            <person name="Riley R."/>
            <person name="Andreopoulos W."/>
            <person name="Labutti K."/>
            <person name="Pangilinan J."/>
            <person name="Ruiz-Duenas F.J."/>
            <person name="Barrasa J.M."/>
            <person name="Sanchez-Garcia M."/>
            <person name="Camarero S."/>
            <person name="Miyauchi S."/>
            <person name="Serrano A."/>
            <person name="Linde D."/>
            <person name="Babiker R."/>
            <person name="Drula E."/>
            <person name="Ayuso-Fernandez I."/>
            <person name="Pacheco R."/>
            <person name="Padilla G."/>
            <person name="Ferreira P."/>
            <person name="Barriuso J."/>
            <person name="Kellner H."/>
            <person name="Castanera R."/>
            <person name="Alfaro M."/>
            <person name="Ramirez L."/>
            <person name="Pisabarro A.G."/>
            <person name="Kuo A."/>
            <person name="Tritt A."/>
            <person name="Lipzen A."/>
            <person name="He G."/>
            <person name="Yan M."/>
            <person name="Ng V."/>
            <person name="Cullen D."/>
            <person name="Martin F."/>
            <person name="Rosso M.-N."/>
            <person name="Henrissat B."/>
            <person name="Hibbett D."/>
            <person name="Martinez A.T."/>
            <person name="Grigoriev I.V."/>
        </authorList>
    </citation>
    <scope>NUCLEOTIDE SEQUENCE</scope>
    <source>
        <strain evidence="2">AH 40177</strain>
    </source>
</reference>
<evidence type="ECO:0000313" key="3">
    <source>
        <dbReference type="Proteomes" id="UP000772434"/>
    </source>
</evidence>
<dbReference type="AlphaFoldDB" id="A0A9P5U834"/>
<dbReference type="Gene3D" id="1.20.1280.50">
    <property type="match status" value="1"/>
</dbReference>
<name>A0A9P5U834_9AGAR</name>
<comment type="caution">
    <text evidence="2">The sequence shown here is derived from an EMBL/GenBank/DDBJ whole genome shotgun (WGS) entry which is preliminary data.</text>
</comment>
<evidence type="ECO:0000259" key="1">
    <source>
        <dbReference type="Pfam" id="PF12937"/>
    </source>
</evidence>
<dbReference type="CDD" id="cd22159">
    <property type="entry name" value="F-box_AtTIR1-like"/>
    <property type="match status" value="1"/>
</dbReference>
<dbReference type="InterPro" id="IPR001810">
    <property type="entry name" value="F-box_dom"/>
</dbReference>
<dbReference type="Proteomes" id="UP000772434">
    <property type="component" value="Unassembled WGS sequence"/>
</dbReference>
<dbReference type="EMBL" id="JADNRY010000050">
    <property type="protein sequence ID" value="KAF9069497.1"/>
    <property type="molecule type" value="Genomic_DNA"/>
</dbReference>
<sequence length="410" mass="46201">MTATVPLSTNTTDLIPLEIYEHIISFLDDRSSLKSCSLTCKSWHLTSWKLLFGECAILIHRNNIDKFLEIVERDAHSVTIIRFIRKLRIEQGGSPRVPLGEQTSDSGTFRYDEYLPRLVGFLSVRNLRLGWIRGDTTSITADSLRTNFGAVTTLELNSVIFSSHVHFFDMLHALPQLAVLGLSGFHFNSGRSGDDARNAVALDETPKPPQLQELYCNVSGEDIEDFLFTWIAYHGPIPVRVLAVGLLSQQCNSSISRFLTSSGPTIETVKIWEAAVSEDFDLSPCTSLRTLRMGWVHFEPAFPEGSVTFVTDIVRTVTSPFINEITVILVPLEEIHLRALDWEALLYVLQRPLFKNLQRFCFAVEHDEVKITRELETIITSAAASETLPFEPKDVFQVVGWSVSVNRGQW</sequence>
<proteinExistence type="predicted"/>
<feature type="domain" description="F-box" evidence="1">
    <location>
        <begin position="14"/>
        <end position="44"/>
    </location>
</feature>
<evidence type="ECO:0000313" key="2">
    <source>
        <dbReference type="EMBL" id="KAF9069497.1"/>
    </source>
</evidence>
<dbReference type="Pfam" id="PF12937">
    <property type="entry name" value="F-box-like"/>
    <property type="match status" value="1"/>
</dbReference>
<dbReference type="SUPFAM" id="SSF81383">
    <property type="entry name" value="F-box domain"/>
    <property type="match status" value="1"/>
</dbReference>
<protein>
    <recommendedName>
        <fullName evidence="1">F-box domain-containing protein</fullName>
    </recommendedName>
</protein>
<dbReference type="InterPro" id="IPR036047">
    <property type="entry name" value="F-box-like_dom_sf"/>
</dbReference>
<gene>
    <name evidence="2" type="ORF">BDP27DRAFT_1363330</name>
</gene>
<keyword evidence="3" id="KW-1185">Reference proteome</keyword>
<organism evidence="2 3">
    <name type="scientific">Rhodocollybia butyracea</name>
    <dbReference type="NCBI Taxonomy" id="206335"/>
    <lineage>
        <taxon>Eukaryota</taxon>
        <taxon>Fungi</taxon>
        <taxon>Dikarya</taxon>
        <taxon>Basidiomycota</taxon>
        <taxon>Agaricomycotina</taxon>
        <taxon>Agaricomycetes</taxon>
        <taxon>Agaricomycetidae</taxon>
        <taxon>Agaricales</taxon>
        <taxon>Marasmiineae</taxon>
        <taxon>Omphalotaceae</taxon>
        <taxon>Rhodocollybia</taxon>
    </lineage>
</organism>